<dbReference type="HOGENOM" id="CLU_1768848_0_0_1"/>
<name>A0A0C9ZLU0_9AGAM</name>
<reference evidence="2" key="2">
    <citation type="submission" date="2015-01" db="EMBL/GenBank/DDBJ databases">
        <title>Evolutionary Origins and Diversification of the Mycorrhizal Mutualists.</title>
        <authorList>
            <consortium name="DOE Joint Genome Institute"/>
            <consortium name="Mycorrhizal Genomics Consortium"/>
            <person name="Kohler A."/>
            <person name="Kuo A."/>
            <person name="Nagy L.G."/>
            <person name="Floudas D."/>
            <person name="Copeland A."/>
            <person name="Barry K.W."/>
            <person name="Cichocki N."/>
            <person name="Veneault-Fourrey C."/>
            <person name="LaButti K."/>
            <person name="Lindquist E.A."/>
            <person name="Lipzen A."/>
            <person name="Lundell T."/>
            <person name="Morin E."/>
            <person name="Murat C."/>
            <person name="Riley R."/>
            <person name="Ohm R."/>
            <person name="Sun H."/>
            <person name="Tunlid A."/>
            <person name="Henrissat B."/>
            <person name="Grigoriev I.V."/>
            <person name="Hibbett D.S."/>
            <person name="Martin F."/>
        </authorList>
    </citation>
    <scope>NUCLEOTIDE SEQUENCE [LARGE SCALE GENOMIC DNA]</scope>
    <source>
        <strain evidence="2">441</strain>
    </source>
</reference>
<keyword evidence="2" id="KW-1185">Reference proteome</keyword>
<accession>A0A0C9ZLU0</accession>
<proteinExistence type="predicted"/>
<protein>
    <submittedName>
        <fullName evidence="1">Uncharacterized protein</fullName>
    </submittedName>
</protein>
<dbReference type="Proteomes" id="UP000054018">
    <property type="component" value="Unassembled WGS sequence"/>
</dbReference>
<sequence length="147" mass="16879">MDVVLWTALSTRAKRLPRCISRIRRVILQSNFDYSISTVTPDLHIPSEGVPRQQLHEYIITPTPLLALAFSTSRWVAREAREKLLPLRSTLHLSQRRTRVEGDRTVHGLFTAVTALKMHVIFHLSSFLGKHREMGQEGLQVLTLCRE</sequence>
<evidence type="ECO:0000313" key="2">
    <source>
        <dbReference type="Proteomes" id="UP000054018"/>
    </source>
</evidence>
<evidence type="ECO:0000313" key="1">
    <source>
        <dbReference type="EMBL" id="KIK23342.1"/>
    </source>
</evidence>
<dbReference type="AlphaFoldDB" id="A0A0C9ZLU0"/>
<organism evidence="1 2">
    <name type="scientific">Pisolithus microcarpus 441</name>
    <dbReference type="NCBI Taxonomy" id="765257"/>
    <lineage>
        <taxon>Eukaryota</taxon>
        <taxon>Fungi</taxon>
        <taxon>Dikarya</taxon>
        <taxon>Basidiomycota</taxon>
        <taxon>Agaricomycotina</taxon>
        <taxon>Agaricomycetes</taxon>
        <taxon>Agaricomycetidae</taxon>
        <taxon>Boletales</taxon>
        <taxon>Sclerodermatineae</taxon>
        <taxon>Pisolithaceae</taxon>
        <taxon>Pisolithus</taxon>
    </lineage>
</organism>
<gene>
    <name evidence="1" type="ORF">PISMIDRAFT_463335</name>
</gene>
<dbReference type="EMBL" id="KN833727">
    <property type="protein sequence ID" value="KIK23342.1"/>
    <property type="molecule type" value="Genomic_DNA"/>
</dbReference>
<reference evidence="1 2" key="1">
    <citation type="submission" date="2014-04" db="EMBL/GenBank/DDBJ databases">
        <authorList>
            <consortium name="DOE Joint Genome Institute"/>
            <person name="Kuo A."/>
            <person name="Kohler A."/>
            <person name="Costa M.D."/>
            <person name="Nagy L.G."/>
            <person name="Floudas D."/>
            <person name="Copeland A."/>
            <person name="Barry K.W."/>
            <person name="Cichocki N."/>
            <person name="Veneault-Fourrey C."/>
            <person name="LaButti K."/>
            <person name="Lindquist E.A."/>
            <person name="Lipzen A."/>
            <person name="Lundell T."/>
            <person name="Morin E."/>
            <person name="Murat C."/>
            <person name="Sun H."/>
            <person name="Tunlid A."/>
            <person name="Henrissat B."/>
            <person name="Grigoriev I.V."/>
            <person name="Hibbett D.S."/>
            <person name="Martin F."/>
            <person name="Nordberg H.P."/>
            <person name="Cantor M.N."/>
            <person name="Hua S.X."/>
        </authorList>
    </citation>
    <scope>NUCLEOTIDE SEQUENCE [LARGE SCALE GENOMIC DNA]</scope>
    <source>
        <strain evidence="1 2">441</strain>
    </source>
</reference>